<dbReference type="InterPro" id="IPR036770">
    <property type="entry name" value="Ankyrin_rpt-contain_sf"/>
</dbReference>
<dbReference type="EMBL" id="JAWDGP010007701">
    <property type="protein sequence ID" value="KAK3708220.1"/>
    <property type="molecule type" value="Genomic_DNA"/>
</dbReference>
<dbReference type="Proteomes" id="UP001283361">
    <property type="component" value="Unassembled WGS sequence"/>
</dbReference>
<dbReference type="PANTHER" id="PTHR24133">
    <property type="entry name" value="ANKYRIN DOMAIN-CONTAINING"/>
    <property type="match status" value="1"/>
</dbReference>
<dbReference type="Gene3D" id="1.25.40.20">
    <property type="entry name" value="Ankyrin repeat-containing domain"/>
    <property type="match status" value="1"/>
</dbReference>
<dbReference type="AlphaFoldDB" id="A0AAE0XSG9"/>
<gene>
    <name evidence="2" type="ORF">RRG08_023629</name>
</gene>
<name>A0AAE0XSG9_9GAST</name>
<dbReference type="SUPFAM" id="SSF48403">
    <property type="entry name" value="Ankyrin repeat"/>
    <property type="match status" value="1"/>
</dbReference>
<organism evidence="2 3">
    <name type="scientific">Elysia crispata</name>
    <name type="common">lettuce slug</name>
    <dbReference type="NCBI Taxonomy" id="231223"/>
    <lineage>
        <taxon>Eukaryota</taxon>
        <taxon>Metazoa</taxon>
        <taxon>Spiralia</taxon>
        <taxon>Lophotrochozoa</taxon>
        <taxon>Mollusca</taxon>
        <taxon>Gastropoda</taxon>
        <taxon>Heterobranchia</taxon>
        <taxon>Euthyneura</taxon>
        <taxon>Panpulmonata</taxon>
        <taxon>Sacoglossa</taxon>
        <taxon>Placobranchoidea</taxon>
        <taxon>Plakobranchidae</taxon>
        <taxon>Elysia</taxon>
    </lineage>
</organism>
<evidence type="ECO:0000313" key="2">
    <source>
        <dbReference type="EMBL" id="KAK3708220.1"/>
    </source>
</evidence>
<protein>
    <recommendedName>
        <fullName evidence="4">Ankyrin repeat protein</fullName>
    </recommendedName>
</protein>
<dbReference type="InterPro" id="IPR002110">
    <property type="entry name" value="Ankyrin_rpt"/>
</dbReference>
<comment type="caution">
    <text evidence="2">The sequence shown here is derived from an EMBL/GenBank/DDBJ whole genome shotgun (WGS) entry which is preliminary data.</text>
</comment>
<sequence>MESSGVPWLMYSVHVLLTEKSDENEWQKAFKQYDPRKVFTAELCDACFSNVAALRLGEHVHVMSKDKVAIGELMLFLHDGTCQYQETTKTLFSMCLLDGMAASGTMEALQACIWYFQNQLYLAPEYYSKSYEKRRDSETSPNTITENSCFLHLQPSSSCLLSSKSKSISPQVSTSSCQVPILGQERCPLTCCFSSEYVDCLRRHVNQASLLSMSVHALHYNQGSTMVCARALSATTMSRLVCISKSLPITLAWSDTSVTDLFLRARHTTLHVEICHSCEIAQFADLNTYGTTYWVKFRRSFQENSELYKIIENGICPCSNTKPKRTLTVMPEMAAAASGNIQMLRVLTKSWLTAQSADKQRTETPILRNPFPRKTIMIKRTESSHSPDVSVDFLAKVERLSESTIGPLLWHSLFGGYDAIVDHILSNMGHWSLSLDETVACLHMCLLMSRDDLFFRWTLLSGHPTSVCRAHRTGVPLMIAASYGRTLLVNLLLARGVNPIEENADGVTAIQMALESNCEDSQMIAVRMLTANPCPASYKNLIAAVLIHRKFRVAKYLINQGVRVARGRATYNISWMKQSVFESESPLVPWWVSGVALDGHNEVLELLLSQGLDVNALNPVTGYSALNTAILSFLKPEVVELLLSKGARVNDKDFRGLTPLHNSLNTRLMHFGCLFKAGATISDPDNIFKDTLVNRQFKIVLLLLHAGYTLSSANVELLAQLGSNVPEPVQIMTSAVRSEPTNLPTLCAMTLREVFGDGLRRYLEHVGCPDAVRRFISLEHLVKRDKILRKQENNLALDFAAYVRYDIIEPDGASSLSCTRLLCHRVTLGREMDVW</sequence>
<feature type="repeat" description="ANK" evidence="1">
    <location>
        <begin position="621"/>
        <end position="654"/>
    </location>
</feature>
<evidence type="ECO:0008006" key="4">
    <source>
        <dbReference type="Google" id="ProtNLM"/>
    </source>
</evidence>
<evidence type="ECO:0000256" key="1">
    <source>
        <dbReference type="PROSITE-ProRule" id="PRU00023"/>
    </source>
</evidence>
<dbReference type="InterPro" id="IPR052391">
    <property type="entry name" value="E3_Ligase-Neurotoxin"/>
</dbReference>
<dbReference type="PROSITE" id="PS50088">
    <property type="entry name" value="ANK_REPEAT"/>
    <property type="match status" value="1"/>
</dbReference>
<accession>A0AAE0XSG9</accession>
<dbReference type="SMART" id="SM00248">
    <property type="entry name" value="ANK"/>
    <property type="match status" value="3"/>
</dbReference>
<dbReference type="PANTHER" id="PTHR24133:SF40">
    <property type="entry name" value="ANKYRIN REPEAT DOMAIN 44"/>
    <property type="match status" value="1"/>
</dbReference>
<evidence type="ECO:0000313" key="3">
    <source>
        <dbReference type="Proteomes" id="UP001283361"/>
    </source>
</evidence>
<reference evidence="2" key="1">
    <citation type="journal article" date="2023" name="G3 (Bethesda)">
        <title>A reference genome for the long-term kleptoplast-retaining sea slug Elysia crispata morphotype clarki.</title>
        <authorList>
            <person name="Eastman K.E."/>
            <person name="Pendleton A.L."/>
            <person name="Shaikh M.A."/>
            <person name="Suttiyut T."/>
            <person name="Ogas R."/>
            <person name="Tomko P."/>
            <person name="Gavelis G."/>
            <person name="Widhalm J.R."/>
            <person name="Wisecaver J.H."/>
        </authorList>
    </citation>
    <scope>NUCLEOTIDE SEQUENCE</scope>
    <source>
        <strain evidence="2">ECLA1</strain>
    </source>
</reference>
<dbReference type="Pfam" id="PF12796">
    <property type="entry name" value="Ank_2"/>
    <property type="match status" value="1"/>
</dbReference>
<proteinExistence type="predicted"/>
<keyword evidence="3" id="KW-1185">Reference proteome</keyword>
<keyword evidence="1" id="KW-0040">ANK repeat</keyword>